<dbReference type="Proteomes" id="UP000500791">
    <property type="component" value="Chromosome"/>
</dbReference>
<dbReference type="AlphaFoldDB" id="A0A6G7VHR8"/>
<feature type="domain" description="Thioredoxin-like fold" evidence="2">
    <location>
        <begin position="46"/>
        <end position="210"/>
    </location>
</feature>
<dbReference type="KEGG" id="mon:G8E03_02000"/>
<sequence>MTTIFTRRAAIATGAASGLMLSGLPLWAQDATTGEAEATGPDTRAYVMGDADAPVHVIEYASLTCSHCARFHTDVLPQLREDYIETGKVKLEFREVYFDRLGLWGGMLARCGGGMRYFGIVGLLLERQADWTRVSSGEEAIAAMRRIGLEAGLTDAQMDECLQDSALAEALVAKYQEHTEEYPITGTPSFVIDGELNSNMSYSDLSAKLDAALG</sequence>
<dbReference type="Pfam" id="PF13462">
    <property type="entry name" value="Thioredoxin_4"/>
    <property type="match status" value="1"/>
</dbReference>
<evidence type="ECO:0000313" key="4">
    <source>
        <dbReference type="Proteomes" id="UP000500791"/>
    </source>
</evidence>
<reference evidence="3 4" key="1">
    <citation type="submission" date="2020-03" db="EMBL/GenBank/DDBJ databases">
        <title>Complete genome sequence of Monaibacterium sp. ALG8 with diverse plasmids.</title>
        <authorList>
            <person name="Sun C."/>
        </authorList>
    </citation>
    <scope>NUCLEOTIDE SEQUENCE [LARGE SCALE GENOMIC DNA]</scope>
    <source>
        <strain evidence="3 4">ALG8</strain>
    </source>
</reference>
<gene>
    <name evidence="3" type="ORF">G8E03_02000</name>
</gene>
<evidence type="ECO:0000259" key="2">
    <source>
        <dbReference type="Pfam" id="PF13462"/>
    </source>
</evidence>
<dbReference type="EMBL" id="CP049811">
    <property type="protein sequence ID" value="QIK39643.1"/>
    <property type="molecule type" value="Genomic_DNA"/>
</dbReference>
<dbReference type="PROSITE" id="PS51318">
    <property type="entry name" value="TAT"/>
    <property type="match status" value="1"/>
</dbReference>
<dbReference type="InterPro" id="IPR036249">
    <property type="entry name" value="Thioredoxin-like_sf"/>
</dbReference>
<name>A0A6G7VHR8_9RHOB</name>
<evidence type="ECO:0000313" key="3">
    <source>
        <dbReference type="EMBL" id="QIK39643.1"/>
    </source>
</evidence>
<accession>A0A6G7VHR8</accession>
<organism evidence="3 4">
    <name type="scientific">Pontivivens nitratireducens</name>
    <dbReference type="NCBI Taxonomy" id="2758038"/>
    <lineage>
        <taxon>Bacteria</taxon>
        <taxon>Pseudomonadati</taxon>
        <taxon>Pseudomonadota</taxon>
        <taxon>Alphaproteobacteria</taxon>
        <taxon>Rhodobacterales</taxon>
        <taxon>Paracoccaceae</taxon>
        <taxon>Pontivivens</taxon>
    </lineage>
</organism>
<evidence type="ECO:0000256" key="1">
    <source>
        <dbReference type="SAM" id="SignalP"/>
    </source>
</evidence>
<dbReference type="InterPro" id="IPR012336">
    <property type="entry name" value="Thioredoxin-like_fold"/>
</dbReference>
<feature type="signal peptide" evidence="1">
    <location>
        <begin position="1"/>
        <end position="28"/>
    </location>
</feature>
<dbReference type="SUPFAM" id="SSF52833">
    <property type="entry name" value="Thioredoxin-like"/>
    <property type="match status" value="1"/>
</dbReference>
<keyword evidence="1" id="KW-0732">Signal</keyword>
<protein>
    <submittedName>
        <fullName evidence="3">DsbA family protein</fullName>
    </submittedName>
</protein>
<keyword evidence="4" id="KW-1185">Reference proteome</keyword>
<dbReference type="Gene3D" id="1.10.40.110">
    <property type="match status" value="1"/>
</dbReference>
<dbReference type="RefSeq" id="WP_166188057.1">
    <property type="nucleotide sequence ID" value="NZ_CP049811.1"/>
</dbReference>
<dbReference type="Gene3D" id="3.40.30.10">
    <property type="entry name" value="Glutaredoxin"/>
    <property type="match status" value="1"/>
</dbReference>
<dbReference type="InterPro" id="IPR006311">
    <property type="entry name" value="TAT_signal"/>
</dbReference>
<proteinExistence type="predicted"/>
<feature type="chain" id="PRO_5026037577" evidence="1">
    <location>
        <begin position="29"/>
        <end position="214"/>
    </location>
</feature>